<keyword evidence="2" id="KW-1185">Reference proteome</keyword>
<gene>
    <name evidence="1" type="ordered locus">SCATT_p16600</name>
</gene>
<dbReference type="HOGENOM" id="CLU_1446858_0_0_11"/>
<dbReference type="KEGG" id="scy:SCATT_p16600"/>
<accession>G8XHL6</accession>
<evidence type="ECO:0000313" key="1">
    <source>
        <dbReference type="EMBL" id="AEW99853.1"/>
    </source>
</evidence>
<geneLocation type="plasmid" evidence="1 2">
    <name>pSCATT</name>
</geneLocation>
<dbReference type="PATRIC" id="fig|1003195.29.peg.7456"/>
<sequence>MPVLQNRSAARARRWTLAEAEITRLVKIRSGVRAVLQLQAEAVDALAAGREVAADGFAAAMSTAFSDLRKAADDALIDGLVIPQSGGGDLPAYGWSPPSGGGRIGTRGRLHQETITSPIVVTMQRLNDDIRSALDSASEGVSAATVDSLRGQVEEVERLRAELISLLLDRVETARGRTGAPRDTDTA</sequence>
<dbReference type="Proteomes" id="UP000007842">
    <property type="component" value="Plasmid pSCATT"/>
</dbReference>
<reference evidence="2" key="1">
    <citation type="submission" date="2011-12" db="EMBL/GenBank/DDBJ databases">
        <title>Complete genome sequence of Streptomyces cattleya strain DSM 46488.</title>
        <authorList>
            <person name="Ou H.-Y."/>
            <person name="Li P."/>
            <person name="Zhao C."/>
            <person name="O'Hagan D."/>
            <person name="Deng Z."/>
        </authorList>
    </citation>
    <scope>NUCLEOTIDE SEQUENCE [LARGE SCALE GENOMIC DNA]</scope>
    <source>
        <strain evidence="2">ATCC 35852 / DSM 46488 / JCM 4925 / NBRC 14057 / NRRL 8057</strain>
        <plasmid evidence="2">Plasmid pSCATT</plasmid>
    </source>
</reference>
<protein>
    <submittedName>
        <fullName evidence="1">Uncharacterized protein</fullName>
    </submittedName>
</protein>
<name>G8XHL6_STREN</name>
<proteinExistence type="predicted"/>
<dbReference type="EMBL" id="CP003229">
    <property type="protein sequence ID" value="AEW99853.1"/>
    <property type="molecule type" value="Genomic_DNA"/>
</dbReference>
<evidence type="ECO:0000313" key="2">
    <source>
        <dbReference type="Proteomes" id="UP000007842"/>
    </source>
</evidence>
<keyword evidence="1" id="KW-0614">Plasmid</keyword>
<dbReference type="AlphaFoldDB" id="G8XHL6"/>
<organism evidence="1 2">
    <name type="scientific">Streptantibioticus cattleyicolor (strain ATCC 35852 / DSM 46488 / JCM 4925 / NBRC 14057 / NRRL 8057)</name>
    <name type="common">Streptomyces cattleya</name>
    <dbReference type="NCBI Taxonomy" id="1003195"/>
    <lineage>
        <taxon>Bacteria</taxon>
        <taxon>Bacillati</taxon>
        <taxon>Actinomycetota</taxon>
        <taxon>Actinomycetes</taxon>
        <taxon>Kitasatosporales</taxon>
        <taxon>Streptomycetaceae</taxon>
        <taxon>Streptantibioticus</taxon>
    </lineage>
</organism>